<evidence type="ECO:0000256" key="3">
    <source>
        <dbReference type="ARBA" id="ARBA00022692"/>
    </source>
</evidence>
<dbReference type="RefSeq" id="WP_196824499.1">
    <property type="nucleotide sequence ID" value="NZ_CP046980.1"/>
</dbReference>
<dbReference type="GO" id="GO:0005886">
    <property type="term" value="C:plasma membrane"/>
    <property type="evidence" value="ECO:0007669"/>
    <property type="project" value="UniProtKB-SubCell"/>
</dbReference>
<dbReference type="EMBL" id="JADOUE010000001">
    <property type="protein sequence ID" value="MBG6122037.1"/>
    <property type="molecule type" value="Genomic_DNA"/>
</dbReference>
<dbReference type="CDD" id="cd06662">
    <property type="entry name" value="SURF1"/>
    <property type="match status" value="1"/>
</dbReference>
<dbReference type="AlphaFoldDB" id="A0A931GSG5"/>
<dbReference type="PANTHER" id="PTHR23427">
    <property type="entry name" value="SURFEIT LOCUS PROTEIN"/>
    <property type="match status" value="1"/>
</dbReference>
<keyword evidence="3 6" id="KW-0812">Transmembrane</keyword>
<evidence type="ECO:0000256" key="5">
    <source>
        <dbReference type="ARBA" id="ARBA00023136"/>
    </source>
</evidence>
<proteinExistence type="inferred from homology"/>
<dbReference type="PROSITE" id="PS50895">
    <property type="entry name" value="SURF1"/>
    <property type="match status" value="1"/>
</dbReference>
<feature type="transmembrane region" description="Helical" evidence="6">
    <location>
        <begin position="237"/>
        <end position="256"/>
    </location>
</feature>
<organism evidence="8 9">
    <name type="scientific">Corynebacterium aquatimens</name>
    <dbReference type="NCBI Taxonomy" id="1190508"/>
    <lineage>
        <taxon>Bacteria</taxon>
        <taxon>Bacillati</taxon>
        <taxon>Actinomycetota</taxon>
        <taxon>Actinomycetes</taxon>
        <taxon>Mycobacteriales</taxon>
        <taxon>Corynebacteriaceae</taxon>
        <taxon>Corynebacterium</taxon>
    </lineage>
</organism>
<dbReference type="InterPro" id="IPR002994">
    <property type="entry name" value="Surf1/Shy1"/>
</dbReference>
<evidence type="ECO:0000256" key="4">
    <source>
        <dbReference type="ARBA" id="ARBA00022989"/>
    </source>
</evidence>
<evidence type="ECO:0000256" key="1">
    <source>
        <dbReference type="ARBA" id="ARBA00004370"/>
    </source>
</evidence>
<keyword evidence="5 6" id="KW-0472">Membrane</keyword>
<evidence type="ECO:0000313" key="8">
    <source>
        <dbReference type="EMBL" id="MBG6122037.1"/>
    </source>
</evidence>
<comment type="similarity">
    <text evidence="2 6">Belongs to the SURF1 family.</text>
</comment>
<evidence type="ECO:0000256" key="7">
    <source>
        <dbReference type="SAM" id="MobiDB-lite"/>
    </source>
</evidence>
<sequence>MKPSRSASSQPTTTGKASWRQFLSPGWIIAAIAIIAFSYFAFTFLSPWQLGKDHAIKERNERIEKAFETNPVPFASIAGADGSIDPDSEWTRVTASGHFVPDAEVLLRLRSVDGTPAFQSLTPFVIEGGPLAGTTVLVNRGWVAADSGGTKVPTITTPPADSATITGLVRVDEATSPNQPLKDQGYQMVSSINTQQIAELTNQDLAPTYIQLLPDQPGVLTAIPLPMLDRGNHLSYGLQWIAFGIMAPAGLLYFAYAEIRERRRTRAEQREMEALTAQNAKASSAGSPPPSADDTPARAAESAPDTTTDGTTSAASTETASESRPTAPARARYGSSRRNPWAQKPSAYEERM</sequence>
<evidence type="ECO:0000256" key="2">
    <source>
        <dbReference type="ARBA" id="ARBA00007165"/>
    </source>
</evidence>
<evidence type="ECO:0000313" key="9">
    <source>
        <dbReference type="Proteomes" id="UP000658613"/>
    </source>
</evidence>
<evidence type="ECO:0000256" key="6">
    <source>
        <dbReference type="RuleBase" id="RU363076"/>
    </source>
</evidence>
<comment type="subcellular location">
    <subcellularLocation>
        <location evidence="6">Cell membrane</location>
        <topology evidence="6">Multi-pass membrane protein</topology>
    </subcellularLocation>
    <subcellularLocation>
        <location evidence="1">Membrane</location>
    </subcellularLocation>
</comment>
<feature type="transmembrane region" description="Helical" evidence="6">
    <location>
        <begin position="21"/>
        <end position="42"/>
    </location>
</feature>
<name>A0A931GSG5_9CORY</name>
<comment type="caution">
    <text evidence="8">The sequence shown here is derived from an EMBL/GenBank/DDBJ whole genome shotgun (WGS) entry which is preliminary data.</text>
</comment>
<dbReference type="Proteomes" id="UP000658613">
    <property type="component" value="Unassembled WGS sequence"/>
</dbReference>
<accession>A0A931GSG5</accession>
<dbReference type="PANTHER" id="PTHR23427:SF2">
    <property type="entry name" value="SURFEIT LOCUS PROTEIN 1"/>
    <property type="match status" value="1"/>
</dbReference>
<keyword evidence="4 6" id="KW-1133">Transmembrane helix</keyword>
<feature type="region of interest" description="Disordered" evidence="7">
    <location>
        <begin position="267"/>
        <end position="352"/>
    </location>
</feature>
<keyword evidence="9" id="KW-1185">Reference proteome</keyword>
<protein>
    <recommendedName>
        <fullName evidence="6">SURF1-like protein</fullName>
    </recommendedName>
</protein>
<keyword evidence="6" id="KW-1003">Cell membrane</keyword>
<dbReference type="InterPro" id="IPR045214">
    <property type="entry name" value="Surf1/Surf4"/>
</dbReference>
<reference evidence="8" key="1">
    <citation type="submission" date="2020-11" db="EMBL/GenBank/DDBJ databases">
        <title>Sequencing the genomes of 1000 actinobacteria strains.</title>
        <authorList>
            <person name="Klenk H.-P."/>
        </authorList>
    </citation>
    <scope>NUCLEOTIDE SEQUENCE</scope>
    <source>
        <strain evidence="8">DSM 45632</strain>
    </source>
</reference>
<dbReference type="Pfam" id="PF02104">
    <property type="entry name" value="SURF1"/>
    <property type="match status" value="1"/>
</dbReference>
<gene>
    <name evidence="8" type="ORF">IW254_001006</name>
</gene>
<feature type="compositionally biased region" description="Low complexity" evidence="7">
    <location>
        <begin position="280"/>
        <end position="327"/>
    </location>
</feature>